<keyword evidence="5" id="KW-1185">Reference proteome</keyword>
<evidence type="ECO:0000313" key="4">
    <source>
        <dbReference type="EMBL" id="KAL0067987.1"/>
    </source>
</evidence>
<feature type="transmembrane region" description="Helical" evidence="2">
    <location>
        <begin position="214"/>
        <end position="238"/>
    </location>
</feature>
<accession>A0ABR3A3N7</accession>
<evidence type="ECO:0000313" key="5">
    <source>
        <dbReference type="Proteomes" id="UP001437256"/>
    </source>
</evidence>
<dbReference type="Proteomes" id="UP001437256">
    <property type="component" value="Unassembled WGS sequence"/>
</dbReference>
<protein>
    <submittedName>
        <fullName evidence="4">Uncharacterized protein</fullName>
    </submittedName>
</protein>
<evidence type="ECO:0000256" key="1">
    <source>
        <dbReference type="SAM" id="MobiDB-lite"/>
    </source>
</evidence>
<feature type="compositionally biased region" description="Low complexity" evidence="1">
    <location>
        <begin position="457"/>
        <end position="471"/>
    </location>
</feature>
<feature type="compositionally biased region" description="Basic and acidic residues" evidence="1">
    <location>
        <begin position="389"/>
        <end position="399"/>
    </location>
</feature>
<gene>
    <name evidence="4" type="ORF">AAF712_004890</name>
</gene>
<dbReference type="EMBL" id="JBBXMP010000021">
    <property type="protein sequence ID" value="KAL0067987.1"/>
    <property type="molecule type" value="Genomic_DNA"/>
</dbReference>
<feature type="compositionally biased region" description="Low complexity" evidence="1">
    <location>
        <begin position="276"/>
        <end position="287"/>
    </location>
</feature>
<name>A0ABR3A3N7_9AGAR</name>
<feature type="region of interest" description="Disordered" evidence="1">
    <location>
        <begin position="389"/>
        <end position="505"/>
    </location>
</feature>
<keyword evidence="2" id="KW-0812">Transmembrane</keyword>
<keyword evidence="3" id="KW-0732">Signal</keyword>
<reference evidence="4 5" key="1">
    <citation type="submission" date="2024-05" db="EMBL/GenBank/DDBJ databases">
        <title>A draft genome resource for the thread blight pathogen Marasmius tenuissimus strain MS-2.</title>
        <authorList>
            <person name="Yulfo-Soto G.E."/>
            <person name="Baruah I.K."/>
            <person name="Amoako-Attah I."/>
            <person name="Bukari Y."/>
            <person name="Meinhardt L.W."/>
            <person name="Bailey B.A."/>
            <person name="Cohen S.P."/>
        </authorList>
    </citation>
    <scope>NUCLEOTIDE SEQUENCE [LARGE SCALE GENOMIC DNA]</scope>
    <source>
        <strain evidence="4 5">MS-2</strain>
    </source>
</reference>
<feature type="chain" id="PRO_5047247251" evidence="3">
    <location>
        <begin position="20"/>
        <end position="505"/>
    </location>
</feature>
<feature type="signal peptide" evidence="3">
    <location>
        <begin position="1"/>
        <end position="19"/>
    </location>
</feature>
<comment type="caution">
    <text evidence="4">The sequence shown here is derived from an EMBL/GenBank/DDBJ whole genome shotgun (WGS) entry which is preliminary data.</text>
</comment>
<evidence type="ECO:0000256" key="3">
    <source>
        <dbReference type="SAM" id="SignalP"/>
    </source>
</evidence>
<keyword evidence="2" id="KW-1133">Transmembrane helix</keyword>
<proteinExistence type="predicted"/>
<organism evidence="4 5">
    <name type="scientific">Marasmius tenuissimus</name>
    <dbReference type="NCBI Taxonomy" id="585030"/>
    <lineage>
        <taxon>Eukaryota</taxon>
        <taxon>Fungi</taxon>
        <taxon>Dikarya</taxon>
        <taxon>Basidiomycota</taxon>
        <taxon>Agaricomycotina</taxon>
        <taxon>Agaricomycetes</taxon>
        <taxon>Agaricomycetidae</taxon>
        <taxon>Agaricales</taxon>
        <taxon>Marasmiineae</taxon>
        <taxon>Marasmiaceae</taxon>
        <taxon>Marasmius</taxon>
    </lineage>
</organism>
<sequence>MPHSTVIAAGFFAIGYSAAVRAAVQPRASVQATAQCLSQYGWLNNDQGRTPCHLYIDVTSPCEAGNSQAPAPPLKDNSHYNPPGTGNNNVSQCTCSWAAYNLQSACAYCQSGSTVGVNNWNFYKPACGSSLTNDTLVYTSLPKQTVTDHHCVSYWPSEIAITGGNKLPRYAATNPIEWKDQIFDPGQAQRIAQNHDPDLDGNPLPEEKKDKKPVGAIAGGVVGGVVLLAGLSVLLFYIRRRKRASFGVQELPSPKDGPTHTHMLPGTSKNPLNSFTSYSSHFPSTNSPSPPPMSSTQSIYTFTESSRPFSQFGSASAYTTNPYGTSPSHGHEAMSPAPTMQTTLPGSADHVQPYTLMDSDTNPASLAHRRKAQDLALAREGVNRLEVVEEGADGERREGAAQQPPAYSPYPTPSETTSSHEVANVRRERQGHGHRPSPGYPPEKGSQDSQSTDYPWTSATSGNASNSTVTTPGRGQTTPTDQPAPNRHFSMRSVVSEDGPRVDIA</sequence>
<feature type="region of interest" description="Disordered" evidence="1">
    <location>
        <begin position="192"/>
        <end position="211"/>
    </location>
</feature>
<feature type="compositionally biased region" description="Polar residues" evidence="1">
    <location>
        <begin position="473"/>
        <end position="483"/>
    </location>
</feature>
<feature type="region of interest" description="Disordered" evidence="1">
    <location>
        <begin position="320"/>
        <end position="362"/>
    </location>
</feature>
<keyword evidence="2" id="KW-0472">Membrane</keyword>
<evidence type="ECO:0000256" key="2">
    <source>
        <dbReference type="SAM" id="Phobius"/>
    </source>
</evidence>
<feature type="region of interest" description="Disordered" evidence="1">
    <location>
        <begin position="249"/>
        <end position="298"/>
    </location>
</feature>